<feature type="domain" description="Ig-like" evidence="1">
    <location>
        <begin position="57"/>
        <end position="148"/>
    </location>
</feature>
<dbReference type="Gene3D" id="2.60.40.10">
    <property type="entry name" value="Immunoglobulins"/>
    <property type="match status" value="3"/>
</dbReference>
<dbReference type="EMBL" id="UZAH01038850">
    <property type="protein sequence ID" value="VDP54716.1"/>
    <property type="molecule type" value="Genomic_DNA"/>
</dbReference>
<dbReference type="WBParaSite" id="HPBE_0002592201-mRNA-1">
    <property type="protein sequence ID" value="HPBE_0002592201-mRNA-1"/>
    <property type="gene ID" value="HPBE_0002592201"/>
</dbReference>
<dbReference type="OrthoDB" id="5868086at2759"/>
<dbReference type="InterPro" id="IPR007110">
    <property type="entry name" value="Ig-like_dom"/>
</dbReference>
<dbReference type="Pfam" id="PF07679">
    <property type="entry name" value="I-set"/>
    <property type="match status" value="2"/>
</dbReference>
<reference evidence="2 3" key="1">
    <citation type="submission" date="2018-11" db="EMBL/GenBank/DDBJ databases">
        <authorList>
            <consortium name="Pathogen Informatics"/>
        </authorList>
    </citation>
    <scope>NUCLEOTIDE SEQUENCE [LARGE SCALE GENOMIC DNA]</scope>
</reference>
<dbReference type="PANTHER" id="PTHR47633">
    <property type="entry name" value="IMMUNOGLOBULIN"/>
    <property type="match status" value="1"/>
</dbReference>
<dbReference type="SUPFAM" id="SSF48726">
    <property type="entry name" value="Immunoglobulin"/>
    <property type="match status" value="3"/>
</dbReference>
<feature type="domain" description="Ig-like" evidence="1">
    <location>
        <begin position="230"/>
        <end position="274"/>
    </location>
</feature>
<dbReference type="PANTHER" id="PTHR47633:SF15">
    <property type="entry name" value="IG-LIKE DOMAIN-CONTAINING PROTEIN"/>
    <property type="match status" value="1"/>
</dbReference>
<reference evidence="4" key="2">
    <citation type="submission" date="2019-09" db="UniProtKB">
        <authorList>
            <consortium name="WormBaseParasite"/>
        </authorList>
    </citation>
    <scope>IDENTIFICATION</scope>
</reference>
<evidence type="ECO:0000313" key="2">
    <source>
        <dbReference type="EMBL" id="VDP54716.1"/>
    </source>
</evidence>
<dbReference type="AlphaFoldDB" id="A0A183GTA2"/>
<accession>A0A3P8IH98</accession>
<accession>A0A183GTA2</accession>
<gene>
    <name evidence="2" type="ORF">HPBE_LOCUS25921</name>
</gene>
<evidence type="ECO:0000313" key="3">
    <source>
        <dbReference type="Proteomes" id="UP000050761"/>
    </source>
</evidence>
<dbReference type="PROSITE" id="PS50835">
    <property type="entry name" value="IG_LIKE"/>
    <property type="match status" value="2"/>
</dbReference>
<protein>
    <submittedName>
        <fullName evidence="4">Ig-like domain-containing protein</fullName>
    </submittedName>
</protein>
<dbReference type="InterPro" id="IPR013098">
    <property type="entry name" value="Ig_I-set"/>
</dbReference>
<dbReference type="InterPro" id="IPR013783">
    <property type="entry name" value="Ig-like_fold"/>
</dbReference>
<name>A0A183GTA2_HELPZ</name>
<evidence type="ECO:0000313" key="4">
    <source>
        <dbReference type="WBParaSite" id="HPBE_0002592201-mRNA-1"/>
    </source>
</evidence>
<organism evidence="3 4">
    <name type="scientific">Heligmosomoides polygyrus</name>
    <name type="common">Parasitic roundworm</name>
    <dbReference type="NCBI Taxonomy" id="6339"/>
    <lineage>
        <taxon>Eukaryota</taxon>
        <taxon>Metazoa</taxon>
        <taxon>Ecdysozoa</taxon>
        <taxon>Nematoda</taxon>
        <taxon>Chromadorea</taxon>
        <taxon>Rhabditida</taxon>
        <taxon>Rhabditina</taxon>
        <taxon>Rhabditomorpha</taxon>
        <taxon>Strongyloidea</taxon>
        <taxon>Heligmosomidae</taxon>
        <taxon>Heligmosomoides</taxon>
    </lineage>
</organism>
<dbReference type="InterPro" id="IPR036179">
    <property type="entry name" value="Ig-like_dom_sf"/>
</dbReference>
<proteinExistence type="predicted"/>
<dbReference type="Proteomes" id="UP000050761">
    <property type="component" value="Unassembled WGS sequence"/>
</dbReference>
<dbReference type="CDD" id="cd00096">
    <property type="entry name" value="Ig"/>
    <property type="match status" value="1"/>
</dbReference>
<sequence length="274" mass="29998">MNPEVYPEDSGLYKCTASNPHGTAETAAYINIEGIKYSEEGSGSESAVHPEEWTSPPKFVEQLTVETDGAYDLNYVRLICRVKSGSPVVVSWMKNGVEIVPSEKYELHEFSDGALILTVYSPCTADDGVYTCKAESAYGMGSSSCAVMVPAKETTTENVAESGSETTDTVEPSTLHVIEPSKENYVATTEITKHEEEYKLLVKVADSVASALVANIFVDAEEEIEVTNAPRFETSTERYVVTENDTVTISTTVSGYPTPFIEWYFKDQKLGLTE</sequence>
<keyword evidence="3" id="KW-1185">Reference proteome</keyword>
<evidence type="ECO:0000259" key="1">
    <source>
        <dbReference type="PROSITE" id="PS50835"/>
    </source>
</evidence>